<accession>A0ABR3S2K2</accession>
<dbReference type="EMBL" id="JAKIXB020000002">
    <property type="protein sequence ID" value="KAL1610913.1"/>
    <property type="molecule type" value="Genomic_DNA"/>
</dbReference>
<feature type="compositionally biased region" description="Pro residues" evidence="2">
    <location>
        <begin position="32"/>
        <end position="41"/>
    </location>
</feature>
<name>A0ABR3S2K2_9PLEO</name>
<proteinExistence type="predicted"/>
<protein>
    <submittedName>
        <fullName evidence="3">Uncharacterized protein</fullName>
    </submittedName>
</protein>
<reference evidence="3 4" key="1">
    <citation type="submission" date="2024-02" db="EMBL/GenBank/DDBJ databases">
        <title>De novo assembly and annotation of 12 fungi associated with fruit tree decline syndrome in Ontario, Canada.</title>
        <authorList>
            <person name="Sulman M."/>
            <person name="Ellouze W."/>
            <person name="Ilyukhin E."/>
        </authorList>
    </citation>
    <scope>NUCLEOTIDE SEQUENCE [LARGE SCALE GENOMIC DNA]</scope>
    <source>
        <strain evidence="3 4">M97-236</strain>
    </source>
</reference>
<keyword evidence="1" id="KW-0175">Coiled coil</keyword>
<evidence type="ECO:0000313" key="4">
    <source>
        <dbReference type="Proteomes" id="UP001521222"/>
    </source>
</evidence>
<feature type="coiled-coil region" evidence="1">
    <location>
        <begin position="76"/>
        <end position="103"/>
    </location>
</feature>
<dbReference type="Proteomes" id="UP001521222">
    <property type="component" value="Unassembled WGS sequence"/>
</dbReference>
<feature type="region of interest" description="Disordered" evidence="2">
    <location>
        <begin position="24"/>
        <end position="44"/>
    </location>
</feature>
<comment type="caution">
    <text evidence="3">The sequence shown here is derived from an EMBL/GenBank/DDBJ whole genome shotgun (WGS) entry which is preliminary data.</text>
</comment>
<evidence type="ECO:0000256" key="2">
    <source>
        <dbReference type="SAM" id="MobiDB-lite"/>
    </source>
</evidence>
<gene>
    <name evidence="3" type="ORF">SLS59_000550</name>
</gene>
<evidence type="ECO:0000256" key="1">
    <source>
        <dbReference type="SAM" id="Coils"/>
    </source>
</evidence>
<evidence type="ECO:0000313" key="3">
    <source>
        <dbReference type="EMBL" id="KAL1610913.1"/>
    </source>
</evidence>
<keyword evidence="4" id="KW-1185">Reference proteome</keyword>
<sequence>MNTFRTQQLLRLGANRQILTRTTRRNLSIEPQAPPPEPPKQPSKVGAFYKSFSAPILKCFLGALFTYQLAYFGWMKLETIEEVHNQKTEIKGLQEQLAGAMNTKRREAEGVVEEVKDKVVEGAEAAGVAGKVKKGGWWPW</sequence>
<organism evidence="3 4">
    <name type="scientific">Nothophoma quercina</name>
    <dbReference type="NCBI Taxonomy" id="749835"/>
    <lineage>
        <taxon>Eukaryota</taxon>
        <taxon>Fungi</taxon>
        <taxon>Dikarya</taxon>
        <taxon>Ascomycota</taxon>
        <taxon>Pezizomycotina</taxon>
        <taxon>Dothideomycetes</taxon>
        <taxon>Pleosporomycetidae</taxon>
        <taxon>Pleosporales</taxon>
        <taxon>Pleosporineae</taxon>
        <taxon>Didymellaceae</taxon>
        <taxon>Nothophoma</taxon>
    </lineage>
</organism>